<dbReference type="Gene3D" id="3.40.1090.10">
    <property type="entry name" value="Cytosolic phospholipase A2 catalytic domain"/>
    <property type="match status" value="1"/>
</dbReference>
<feature type="transmembrane region" description="Helical" evidence="1">
    <location>
        <begin position="269"/>
        <end position="288"/>
    </location>
</feature>
<keyword evidence="1" id="KW-0812">Transmembrane</keyword>
<sequence length="845" mass="92708">MKKLPVGRSILSGPTASARMRIDLLNLIHDVWRYWGRMLHGATQLFIPVAIVTCLLILLYVPEQMVALTRSLTAIFSQRGDVPSNSGFYGSDGLVYAWWFFSSAVILTASLYLKPRVVNGAGAVSQVRGEDWIGEGMLYVVAHLLILAPLFVHGSVDQWQWSIHLSWVGMSVLLAVASRTQHPMTTLLLMAAIWTIVVLVAHEYVVLPVLIAASVPLTFALTQWDKTTRIKSFYHFSGLIIVMLSTLIASIYLHSTLDISFHDGPFFDYHALMLGFWWIFPSALVTWLLKLPREGSRVRIGFIVLAFWLVTLAVGKLNPSCLFTLNTLCAVTGVVLVSIRLLKAPRLQILRRSLFLGALIGCIFAFGNLAPVLDSNRVPDDPMPAAPEQSSRFQEFYRLWLKVRGDTEEDSGPIFLLAASGGGLRAAAHAGMSFAAIDDMTNGKFGDRVLAVSGVSGGALGAVSWLAQRSEGQAVAGTSQRDAQSDYPRLNRQRRFYSSDFVTPMANSLLIHDIPLAIMPIIVGGSSRDQVLAGAWNDAWNRSEFKTIPPYSDKGLFQRSVKSLEQDRGSFPMLVINTTSAHDGARAVYSSVEARFPGAWRLDPSAKLAKAVSDSARFAFVSPVGQACADADPHTPQGDGQSKSCPSGYFPLAVADGGYQDNSGLDSIVDILDELQRVRGNLKNVFVFIVKSNPSENLALRKGTIFDNGRLIAELLAPGYVLDAARSGHSATFEKLIRERLPNSHVITWDMSYAYLAKALARPQQLDAEYPWPAYFHKRAAEAVFLKSLNLPPLGWTLDPRSFDGIDFAARTHSGLEITTDCTKLKSGASLICREISNSNSLSRK</sequence>
<feature type="transmembrane region" description="Helical" evidence="1">
    <location>
        <begin position="323"/>
        <end position="342"/>
    </location>
</feature>
<dbReference type="AlphaFoldDB" id="A0A127QN07"/>
<dbReference type="EMBL" id="CP013235">
    <property type="protein sequence ID" value="AMP11433.1"/>
    <property type="molecule type" value="Genomic_DNA"/>
</dbReference>
<dbReference type="SUPFAM" id="SSF52151">
    <property type="entry name" value="FabD/lysophospholipase-like"/>
    <property type="match status" value="1"/>
</dbReference>
<evidence type="ECO:0000313" key="2">
    <source>
        <dbReference type="EMBL" id="AMP11433.1"/>
    </source>
</evidence>
<reference evidence="2 3" key="1">
    <citation type="submission" date="2015-11" db="EMBL/GenBank/DDBJ databases">
        <title>Exploring the genomic traits of fungus-feeding bacterial genus Collimonas.</title>
        <authorList>
            <person name="Song C."/>
            <person name="Schmidt R."/>
            <person name="de Jager V."/>
            <person name="Krzyzanowska D."/>
            <person name="Jongedijk E."/>
            <person name="Cankar K."/>
            <person name="Beekwilder J."/>
            <person name="van Veen A."/>
            <person name="de Boer W."/>
            <person name="van Veen J.A."/>
            <person name="Garbeva P."/>
        </authorList>
    </citation>
    <scope>NUCLEOTIDE SEQUENCE [LARGE SCALE GENOMIC DNA]</scope>
    <source>
        <strain evidence="2 3">Ter282</strain>
    </source>
</reference>
<feature type="transmembrane region" description="Helical" evidence="1">
    <location>
        <begin position="354"/>
        <end position="373"/>
    </location>
</feature>
<evidence type="ECO:0000313" key="3">
    <source>
        <dbReference type="Proteomes" id="UP000071778"/>
    </source>
</evidence>
<dbReference type="RefSeq" id="WP_156477155.1">
    <property type="nucleotide sequence ID" value="NZ_CP013235.1"/>
</dbReference>
<keyword evidence="3" id="KW-1185">Reference proteome</keyword>
<accession>A0A127QN07</accession>
<feature type="transmembrane region" description="Helical" evidence="1">
    <location>
        <begin position="236"/>
        <end position="257"/>
    </location>
</feature>
<proteinExistence type="predicted"/>
<keyword evidence="1" id="KW-0472">Membrane</keyword>
<feature type="transmembrane region" description="Helical" evidence="1">
    <location>
        <begin position="184"/>
        <end position="201"/>
    </location>
</feature>
<keyword evidence="1" id="KW-1133">Transmembrane helix</keyword>
<feature type="transmembrane region" description="Helical" evidence="1">
    <location>
        <begin position="300"/>
        <end position="317"/>
    </location>
</feature>
<dbReference type="Proteomes" id="UP000071778">
    <property type="component" value="Chromosome"/>
</dbReference>
<feature type="transmembrane region" description="Helical" evidence="1">
    <location>
        <begin position="42"/>
        <end position="61"/>
    </location>
</feature>
<protein>
    <submittedName>
        <fullName evidence="2">Putative membrane protein</fullName>
    </submittedName>
</protein>
<evidence type="ECO:0000256" key="1">
    <source>
        <dbReference type="SAM" id="Phobius"/>
    </source>
</evidence>
<gene>
    <name evidence="2" type="ORF">CAter282_3755</name>
</gene>
<name>A0A127QN07_9BURK</name>
<feature type="transmembrane region" description="Helical" evidence="1">
    <location>
        <begin position="133"/>
        <end position="152"/>
    </location>
</feature>
<dbReference type="PATRIC" id="fig|279058.18.peg.3696"/>
<feature type="transmembrane region" description="Helical" evidence="1">
    <location>
        <begin position="96"/>
        <end position="113"/>
    </location>
</feature>
<dbReference type="InterPro" id="IPR016035">
    <property type="entry name" value="Acyl_Trfase/lysoPLipase"/>
</dbReference>
<organism evidence="2 3">
    <name type="scientific">Collimonas arenae</name>
    <dbReference type="NCBI Taxonomy" id="279058"/>
    <lineage>
        <taxon>Bacteria</taxon>
        <taxon>Pseudomonadati</taxon>
        <taxon>Pseudomonadota</taxon>
        <taxon>Betaproteobacteria</taxon>
        <taxon>Burkholderiales</taxon>
        <taxon>Oxalobacteraceae</taxon>
        <taxon>Collimonas</taxon>
    </lineage>
</organism>